<comment type="caution">
    <text evidence="1">The sequence shown here is derived from an EMBL/GenBank/DDBJ whole genome shotgun (WGS) entry which is preliminary data.</text>
</comment>
<accession>A0A0P8WS46</accession>
<gene>
    <name evidence="1" type="ORF">OXPF_06260</name>
</gene>
<dbReference type="AlphaFoldDB" id="A0A0P8WS46"/>
<organism evidence="1 2">
    <name type="scientific">Oxobacter pfennigii</name>
    <dbReference type="NCBI Taxonomy" id="36849"/>
    <lineage>
        <taxon>Bacteria</taxon>
        <taxon>Bacillati</taxon>
        <taxon>Bacillota</taxon>
        <taxon>Clostridia</taxon>
        <taxon>Eubacteriales</taxon>
        <taxon>Clostridiaceae</taxon>
        <taxon>Oxobacter</taxon>
    </lineage>
</organism>
<dbReference type="STRING" id="36849.OXPF_06260"/>
<name>A0A0P8WS46_9CLOT</name>
<dbReference type="Proteomes" id="UP000050326">
    <property type="component" value="Unassembled WGS sequence"/>
</dbReference>
<proteinExistence type="predicted"/>
<evidence type="ECO:0000313" key="1">
    <source>
        <dbReference type="EMBL" id="KPU45393.1"/>
    </source>
</evidence>
<protein>
    <submittedName>
        <fullName evidence="1">Uncharacterized protein</fullName>
    </submittedName>
</protein>
<keyword evidence="2" id="KW-1185">Reference proteome</keyword>
<evidence type="ECO:0000313" key="2">
    <source>
        <dbReference type="Proteomes" id="UP000050326"/>
    </source>
</evidence>
<sequence>MLVLLEYNDIRLSFSQEELISLGFDIAKGMFNIQDIIIWIDNHKINR</sequence>
<dbReference type="EMBL" id="LKET01000021">
    <property type="protein sequence ID" value="KPU45393.1"/>
    <property type="molecule type" value="Genomic_DNA"/>
</dbReference>
<reference evidence="1 2" key="1">
    <citation type="submission" date="2015-09" db="EMBL/GenBank/DDBJ databases">
        <title>Genome sequence of Oxobacter pfennigii DSM 3222.</title>
        <authorList>
            <person name="Poehlein A."/>
            <person name="Bengelsdorf F.R."/>
            <person name="Schiel-Bengelsdorf B."/>
            <person name="Duerre P."/>
            <person name="Daniel R."/>
        </authorList>
    </citation>
    <scope>NUCLEOTIDE SEQUENCE [LARGE SCALE GENOMIC DNA]</scope>
    <source>
        <strain evidence="1 2">DSM 3222</strain>
    </source>
</reference>